<dbReference type="GO" id="GO:0006261">
    <property type="term" value="P:DNA-templated DNA replication"/>
    <property type="evidence" value="ECO:0007669"/>
    <property type="project" value="TreeGrafter"/>
</dbReference>
<dbReference type="SUPFAM" id="SSF52540">
    <property type="entry name" value="P-loop containing nucleoside triphosphate hydrolases"/>
    <property type="match status" value="1"/>
</dbReference>
<evidence type="ECO:0000313" key="1">
    <source>
        <dbReference type="EMBL" id="PIR13654.1"/>
    </source>
</evidence>
<proteinExistence type="predicted"/>
<dbReference type="PANTHER" id="PTHR11669">
    <property type="entry name" value="REPLICATION FACTOR C / DNA POLYMERASE III GAMMA-TAU SUBUNIT"/>
    <property type="match status" value="1"/>
</dbReference>
<organism evidence="1 2">
    <name type="scientific">Candidatus Falkowbacteria bacterium CG11_big_fil_rev_8_21_14_0_20_39_10</name>
    <dbReference type="NCBI Taxonomy" id="1974570"/>
    <lineage>
        <taxon>Bacteria</taxon>
        <taxon>Candidatus Falkowiibacteriota</taxon>
    </lineage>
</organism>
<protein>
    <recommendedName>
        <fullName evidence="3">DNA polymerase III subunit delta</fullName>
    </recommendedName>
</protein>
<dbReference type="InterPro" id="IPR050238">
    <property type="entry name" value="DNA_Rep/Repair_Clamp_Loader"/>
</dbReference>
<evidence type="ECO:0000313" key="2">
    <source>
        <dbReference type="Proteomes" id="UP000230869"/>
    </source>
</evidence>
<name>A0A2M6K9H8_9BACT</name>
<accession>A0A2M6K9H8</accession>
<comment type="caution">
    <text evidence="1">The sequence shown here is derived from an EMBL/GenBank/DDBJ whole genome shotgun (WGS) entry which is preliminary data.</text>
</comment>
<dbReference type="Pfam" id="PF13177">
    <property type="entry name" value="DNA_pol3_delta2"/>
    <property type="match status" value="1"/>
</dbReference>
<evidence type="ECO:0008006" key="3">
    <source>
        <dbReference type="Google" id="ProtNLM"/>
    </source>
</evidence>
<dbReference type="EMBL" id="PCWW01000025">
    <property type="protein sequence ID" value="PIR13654.1"/>
    <property type="molecule type" value="Genomic_DNA"/>
</dbReference>
<sequence>MKEQKKSEKSNWPLVGNRHIIDFLSKSIANKKVSQAYIFLGPDNLGKTTVANYFAKTLLCHRVEAAIACGQCDSCRQFGQADREDEKNLSANKHRDFYLIKREPDKKNISIEQVREFIRGLSLSSFLNSYKIGVIKNAESLSQEAANALLKTLEEPKEKVVVILIAADLDAIPLTIASRSQILNFYPVKTDIIYDFLIDKHGSSRSEAKNLSRLALGRPALAVKFLKDKEFKKNYISRAQIFLDFFSQDINERLAKINEIMGAGKDGQESVRTALKAVECWRGLGRDLLLSYFGNDDLTQYEIFRQNFSLLKDKIQPARILKIIEILKEAQEQITANVNPKLALENVAVNV</sequence>
<dbReference type="Proteomes" id="UP000230869">
    <property type="component" value="Unassembled WGS sequence"/>
</dbReference>
<reference evidence="1 2" key="1">
    <citation type="submission" date="2017-09" db="EMBL/GenBank/DDBJ databases">
        <title>Depth-based differentiation of microbial function through sediment-hosted aquifers and enrichment of novel symbionts in the deep terrestrial subsurface.</title>
        <authorList>
            <person name="Probst A.J."/>
            <person name="Ladd B."/>
            <person name="Jarett J.K."/>
            <person name="Geller-Mcgrath D.E."/>
            <person name="Sieber C.M."/>
            <person name="Emerson J.B."/>
            <person name="Anantharaman K."/>
            <person name="Thomas B.C."/>
            <person name="Malmstrom R."/>
            <person name="Stieglmeier M."/>
            <person name="Klingl A."/>
            <person name="Woyke T."/>
            <person name="Ryan C.M."/>
            <person name="Banfield J.F."/>
        </authorList>
    </citation>
    <scope>NUCLEOTIDE SEQUENCE [LARGE SCALE GENOMIC DNA]</scope>
    <source>
        <strain evidence="1">CG11_big_fil_rev_8_21_14_0_20_39_10</strain>
    </source>
</reference>
<dbReference type="InterPro" id="IPR027417">
    <property type="entry name" value="P-loop_NTPase"/>
</dbReference>
<dbReference type="AlphaFoldDB" id="A0A2M6K9H8"/>
<dbReference type="Gene3D" id="3.40.50.300">
    <property type="entry name" value="P-loop containing nucleotide triphosphate hydrolases"/>
    <property type="match status" value="1"/>
</dbReference>
<dbReference type="PANTHER" id="PTHR11669:SF8">
    <property type="entry name" value="DNA POLYMERASE III SUBUNIT DELTA"/>
    <property type="match status" value="1"/>
</dbReference>
<gene>
    <name evidence="1" type="ORF">COV49_01435</name>
</gene>